<evidence type="ECO:0000313" key="10">
    <source>
        <dbReference type="Ensembl" id="ENSCAFP00020004629.1"/>
    </source>
</evidence>
<dbReference type="FunFam" id="2.60.40.2840:FF:000002">
    <property type="entry name" value="Tax1-binding protein 1 isoform 2"/>
    <property type="match status" value="1"/>
</dbReference>
<dbReference type="GO" id="GO:0034144">
    <property type="term" value="P:negative regulation of toll-like receptor 4 signaling pathway"/>
    <property type="evidence" value="ECO:0007669"/>
    <property type="project" value="Ensembl"/>
</dbReference>
<evidence type="ECO:0000256" key="3">
    <source>
        <dbReference type="ARBA" id="ARBA00022771"/>
    </source>
</evidence>
<comment type="subcellular location">
    <subcellularLocation>
        <location evidence="1">Cytoplasmic vesicle</location>
        <location evidence="1">Autophagosome</location>
    </subcellularLocation>
</comment>
<dbReference type="Gene3D" id="2.60.40.2840">
    <property type="match status" value="1"/>
</dbReference>
<keyword evidence="11" id="KW-1185">Reference proteome</keyword>
<name>A0A8C0JRA5_CANLU</name>
<feature type="domain" description="UBZ1-type" evidence="9">
    <location>
        <begin position="710"/>
        <end position="736"/>
    </location>
</feature>
<protein>
    <submittedName>
        <fullName evidence="10">Tax1 binding protein 1</fullName>
    </submittedName>
</protein>
<dbReference type="Gene3D" id="6.20.250.40">
    <property type="match status" value="1"/>
</dbReference>
<evidence type="ECO:0000256" key="6">
    <source>
        <dbReference type="PROSITE-ProRule" id="PRU01253"/>
    </source>
</evidence>
<dbReference type="Pfam" id="PF18112">
    <property type="entry name" value="Zn-C2H2_12"/>
    <property type="match status" value="2"/>
</dbReference>
<sequence>MTSFQEVPLQTSNFAHVIFQNVAKSYLPNAHLECHYTLTPYIHPHPKDWVGIFKVGWSTARDYYTFLWSPMPEHYVEGSTVNCVLAFQGYYLPNDDGEFYQFCYVTHKGEIRGASTPFQFRAASPVEELLTMEDEGNSDMLVVTTKAGLLELKIEKTMKEKEELLKLIGVLEKETTQLREQVGRLERELNHEKERCDQLQTEQKVSCRHTPHTHTHTHTHTQRQRHRQKEKQAPCKEPDVGLDPRAPGSHPGPKAGAQPLSHLALLQIYLSAFLQEDTFFLKEQLRKAEEQVQATRQEVVFLAKELSDAVNVRDKTMADLHTARLENEKVKKQLADALAELKLNAVKKDQEKTDTLEHELRREVDDLKLRLQMAADHYKEKFKECQRLQKQINKLSDQSANSNSVLKKIGNQQKVNDASINTDPATIASTIDVKPAPSAAETDSDIVTKGQVCEMTKEIADKTEKYNKCRQLLQDEKTKCNKYADELAKMELKWKEQVKIAENVKLALAEVEDNYKLQLAEKDKEINGLTSRLENLSREKELKRNLEDQAERKMEGQNSQSPQKISQCLHTCSEQSGHVATVPHIQPVLQYGNPYATQETRDGADGAFYPDEIQRPPVRVPSWGLEDNVVCSQPARNLSRPDGLEDPEDSKEDENVPTAPDPPSQHLRGHGTGFCFDSSFDVHKKCPLCELMFPPNYDQSKFEEHVESHWKVCPMCSEQFPPDYDQQGFERHVQTHFDQNVLNFD</sequence>
<dbReference type="GO" id="GO:0043124">
    <property type="term" value="P:negative regulation of canonical NF-kappaB signal transduction"/>
    <property type="evidence" value="ECO:0007669"/>
    <property type="project" value="Ensembl"/>
</dbReference>
<accession>A0A8C0JRA5</accession>
<dbReference type="InterPro" id="IPR051002">
    <property type="entry name" value="UBA_autophagy_assoc_protein"/>
</dbReference>
<dbReference type="GO" id="GO:2000660">
    <property type="term" value="P:negative regulation of interleukin-1-mediated signaling pathway"/>
    <property type="evidence" value="ECO:0007669"/>
    <property type="project" value="Ensembl"/>
</dbReference>
<feature type="coiled-coil region" evidence="7">
    <location>
        <begin position="278"/>
        <end position="351"/>
    </location>
</feature>
<dbReference type="GO" id="GO:0019900">
    <property type="term" value="F:kinase binding"/>
    <property type="evidence" value="ECO:0007669"/>
    <property type="project" value="Ensembl"/>
</dbReference>
<dbReference type="GO" id="GO:1905161">
    <property type="term" value="P:protein localization to phagocytic vesicle"/>
    <property type="evidence" value="ECO:0007669"/>
    <property type="project" value="Ensembl"/>
</dbReference>
<dbReference type="Pfam" id="PF17751">
    <property type="entry name" value="SKICH"/>
    <property type="match status" value="1"/>
</dbReference>
<dbReference type="GO" id="GO:0039532">
    <property type="term" value="P:negative regulation of cytoplasmic pattern recognition receptor signaling pathway"/>
    <property type="evidence" value="ECO:0007669"/>
    <property type="project" value="Ensembl"/>
</dbReference>
<evidence type="ECO:0000256" key="1">
    <source>
        <dbReference type="ARBA" id="ARBA00004419"/>
    </source>
</evidence>
<dbReference type="GO" id="GO:0043066">
    <property type="term" value="P:negative regulation of apoptotic process"/>
    <property type="evidence" value="ECO:0007669"/>
    <property type="project" value="TreeGrafter"/>
</dbReference>
<keyword evidence="4" id="KW-0862">Zinc</keyword>
<reference evidence="10" key="1">
    <citation type="submission" date="2025-08" db="UniProtKB">
        <authorList>
            <consortium name="Ensembl"/>
        </authorList>
    </citation>
    <scope>IDENTIFICATION</scope>
</reference>
<dbReference type="GO" id="GO:0008270">
    <property type="term" value="F:zinc ion binding"/>
    <property type="evidence" value="ECO:0007669"/>
    <property type="project" value="UniProtKB-KW"/>
</dbReference>
<evidence type="ECO:0000256" key="7">
    <source>
        <dbReference type="SAM" id="Coils"/>
    </source>
</evidence>
<dbReference type="GO" id="GO:0070936">
    <property type="term" value="P:protein K48-linked ubiquitination"/>
    <property type="evidence" value="ECO:0007669"/>
    <property type="project" value="Ensembl"/>
</dbReference>
<evidence type="ECO:0000256" key="8">
    <source>
        <dbReference type="SAM" id="MobiDB-lite"/>
    </source>
</evidence>
<dbReference type="AlphaFoldDB" id="A0A8C0JRA5"/>
<feature type="region of interest" description="Disordered" evidence="8">
    <location>
        <begin position="596"/>
        <end position="620"/>
    </location>
</feature>
<feature type="region of interest" description="Disordered" evidence="8">
    <location>
        <begin position="190"/>
        <end position="257"/>
    </location>
</feature>
<reference evidence="10" key="2">
    <citation type="submission" date="2025-09" db="UniProtKB">
        <authorList>
            <consortium name="Ensembl"/>
        </authorList>
    </citation>
    <scope>IDENTIFICATION</scope>
</reference>
<dbReference type="GO" id="GO:0002753">
    <property type="term" value="P:cytoplasmic pattern recognition receptor signaling pathway"/>
    <property type="evidence" value="ECO:0007669"/>
    <property type="project" value="Ensembl"/>
</dbReference>
<keyword evidence="2" id="KW-0479">Metal-binding</keyword>
<dbReference type="GO" id="GO:0005776">
    <property type="term" value="C:autophagosome"/>
    <property type="evidence" value="ECO:0007669"/>
    <property type="project" value="UniProtKB-SubCell"/>
</dbReference>
<dbReference type="InterPro" id="IPR041641">
    <property type="entry name" value="CALCOCO1/2_Zn_UBZ1"/>
</dbReference>
<dbReference type="PROSITE" id="PS51905">
    <property type="entry name" value="ZF_UBZ1"/>
    <property type="match status" value="2"/>
</dbReference>
<dbReference type="GO" id="GO:0005739">
    <property type="term" value="C:mitochondrion"/>
    <property type="evidence" value="ECO:0007669"/>
    <property type="project" value="Ensembl"/>
</dbReference>
<dbReference type="GO" id="GO:0034142">
    <property type="term" value="P:toll-like receptor 4 signaling pathway"/>
    <property type="evidence" value="ECO:0007669"/>
    <property type="project" value="Ensembl"/>
</dbReference>
<dbReference type="PANTHER" id="PTHR31915:SF8">
    <property type="entry name" value="TAX1-BINDING PROTEIN 1"/>
    <property type="match status" value="1"/>
</dbReference>
<evidence type="ECO:0000256" key="5">
    <source>
        <dbReference type="ARBA" id="ARBA00023054"/>
    </source>
</evidence>
<evidence type="ECO:0000256" key="2">
    <source>
        <dbReference type="ARBA" id="ARBA00022723"/>
    </source>
</evidence>
<feature type="compositionally biased region" description="Basic and acidic residues" evidence="8">
    <location>
        <begin position="230"/>
        <end position="239"/>
    </location>
</feature>
<dbReference type="CDD" id="cd21969">
    <property type="entry name" value="Zn-C2H2_TAX1BP1_rpt1"/>
    <property type="match status" value="1"/>
</dbReference>
<feature type="coiled-coil region" evidence="7">
    <location>
        <begin position="473"/>
        <end position="556"/>
    </location>
</feature>
<evidence type="ECO:0000313" key="11">
    <source>
        <dbReference type="Proteomes" id="UP000694391"/>
    </source>
</evidence>
<dbReference type="GeneTree" id="ENSGT00950000183025"/>
<feature type="compositionally biased region" description="Basic residues" evidence="8">
    <location>
        <begin position="206"/>
        <end position="229"/>
    </location>
</feature>
<dbReference type="Proteomes" id="UP000694391">
    <property type="component" value="Unplaced"/>
</dbReference>
<evidence type="ECO:0000256" key="4">
    <source>
        <dbReference type="ARBA" id="ARBA00022833"/>
    </source>
</evidence>
<dbReference type="InterPro" id="IPR041611">
    <property type="entry name" value="SKICH"/>
</dbReference>
<organism evidence="10 11">
    <name type="scientific">Canis lupus dingo</name>
    <name type="common">dingo</name>
    <dbReference type="NCBI Taxonomy" id="286419"/>
    <lineage>
        <taxon>Eukaryota</taxon>
        <taxon>Metazoa</taxon>
        <taxon>Chordata</taxon>
        <taxon>Craniata</taxon>
        <taxon>Vertebrata</taxon>
        <taxon>Euteleostomi</taxon>
        <taxon>Mammalia</taxon>
        <taxon>Eutheria</taxon>
        <taxon>Laurasiatheria</taxon>
        <taxon>Carnivora</taxon>
        <taxon>Caniformia</taxon>
        <taxon>Canidae</taxon>
        <taxon>Canis</taxon>
    </lineage>
</organism>
<dbReference type="GO" id="GO:0035591">
    <property type="term" value="F:signaling adaptor activity"/>
    <property type="evidence" value="ECO:0007669"/>
    <property type="project" value="Ensembl"/>
</dbReference>
<keyword evidence="3 6" id="KW-0863">Zinc-finger</keyword>
<feature type="domain" description="UBZ1-type" evidence="9">
    <location>
        <begin position="683"/>
        <end position="709"/>
    </location>
</feature>
<dbReference type="CDD" id="cd21970">
    <property type="entry name" value="Zn-C2H2_TAX1BP1_rpt2"/>
    <property type="match status" value="1"/>
</dbReference>
<keyword evidence="5 7" id="KW-0175">Coiled coil</keyword>
<dbReference type="PANTHER" id="PTHR31915">
    <property type="entry name" value="SKICH DOMAIN-CONTAINING PROTEIN"/>
    <property type="match status" value="1"/>
</dbReference>
<evidence type="ECO:0000259" key="9">
    <source>
        <dbReference type="PROSITE" id="PS51905"/>
    </source>
</evidence>
<dbReference type="Ensembl" id="ENSCAFT00020005359.1">
    <property type="protein sequence ID" value="ENSCAFP00020004629.1"/>
    <property type="gene ID" value="ENSCAFG00020003692.1"/>
</dbReference>
<dbReference type="GO" id="GO:0010804">
    <property type="term" value="P:negative regulation of tumor necrosis factor-mediated signaling pathway"/>
    <property type="evidence" value="ECO:0007669"/>
    <property type="project" value="Ensembl"/>
</dbReference>
<feature type="region of interest" description="Disordered" evidence="8">
    <location>
        <begin position="632"/>
        <end position="670"/>
    </location>
</feature>
<proteinExistence type="predicted"/>